<feature type="non-terminal residue" evidence="1">
    <location>
        <position position="1"/>
    </location>
</feature>
<sequence length="81" mass="9477">KFLTDLEDISQRLPRKAEINFNQKQSICLTVLEYLEKLYFTHSAGYCIGRTFKSACVAYFKYNTKDYNDVSSLKLLPKEIL</sequence>
<reference evidence="1" key="1">
    <citation type="submission" date="2014-05" db="EMBL/GenBank/DDBJ databases">
        <authorList>
            <person name="Chronopoulou M."/>
        </authorList>
    </citation>
    <scope>NUCLEOTIDE SEQUENCE</scope>
    <source>
        <tissue evidence="1">Whole organism</tissue>
    </source>
</reference>
<name>A0A0K2VGH8_LEPSM</name>
<organism evidence="1">
    <name type="scientific">Lepeophtheirus salmonis</name>
    <name type="common">Salmon louse</name>
    <name type="synonym">Caligus salmonis</name>
    <dbReference type="NCBI Taxonomy" id="72036"/>
    <lineage>
        <taxon>Eukaryota</taxon>
        <taxon>Metazoa</taxon>
        <taxon>Ecdysozoa</taxon>
        <taxon>Arthropoda</taxon>
        <taxon>Crustacea</taxon>
        <taxon>Multicrustacea</taxon>
        <taxon>Hexanauplia</taxon>
        <taxon>Copepoda</taxon>
        <taxon>Siphonostomatoida</taxon>
        <taxon>Caligidae</taxon>
        <taxon>Lepeophtheirus</taxon>
    </lineage>
</organism>
<dbReference type="AlphaFoldDB" id="A0A0K2VGH8"/>
<proteinExistence type="predicted"/>
<protein>
    <submittedName>
        <fullName evidence="1">Uncharacterized protein</fullName>
    </submittedName>
</protein>
<accession>A0A0K2VGH8</accession>
<evidence type="ECO:0000313" key="1">
    <source>
        <dbReference type="EMBL" id="CDW49056.1"/>
    </source>
</evidence>
<dbReference type="EMBL" id="HACA01031695">
    <property type="protein sequence ID" value="CDW49056.1"/>
    <property type="molecule type" value="Transcribed_RNA"/>
</dbReference>